<sequence length="142" mass="15942">MIRRERHIPKQIISGFKSPADDYLEARLDINDILVVDAHATFYFKMDSDAMCGYQIPENSVLVVDRSLQVVDGAIVILALHGELLCRCLRKLPDGWEVVSDGERFCVGKESELKLWGVVTSVCYGLIPDALRVGRYKNVCAL</sequence>
<dbReference type="InterPro" id="IPR015927">
    <property type="entry name" value="Peptidase_S24_S26A/B/C"/>
</dbReference>
<dbReference type="CDD" id="cd06529">
    <property type="entry name" value="S24_LexA-like"/>
    <property type="match status" value="1"/>
</dbReference>
<evidence type="ECO:0000313" key="4">
    <source>
        <dbReference type="Proteomes" id="UP001221558"/>
    </source>
</evidence>
<dbReference type="SUPFAM" id="SSF51306">
    <property type="entry name" value="LexA/Signal peptidase"/>
    <property type="match status" value="1"/>
</dbReference>
<dbReference type="EMBL" id="CP117880">
    <property type="protein sequence ID" value="WDF70435.1"/>
    <property type="molecule type" value="Genomic_DNA"/>
</dbReference>
<dbReference type="Proteomes" id="UP001221558">
    <property type="component" value="Chromosome"/>
</dbReference>
<reference evidence="2 4" key="1">
    <citation type="submission" date="2023-02" db="EMBL/GenBank/DDBJ databases">
        <title>Genome sequence of Sphingobacterium sp. KACC 22765.</title>
        <authorList>
            <person name="Kim S."/>
            <person name="Heo J."/>
            <person name="Kwon S.-W."/>
        </authorList>
    </citation>
    <scope>NUCLEOTIDE SEQUENCE [LARGE SCALE GENOMIC DNA]</scope>
    <source>
        <strain evidence="2 4">KACC 22765</strain>
    </source>
</reference>
<proteinExistence type="predicted"/>
<dbReference type="InterPro" id="IPR036286">
    <property type="entry name" value="LexA/Signal_pep-like_sf"/>
</dbReference>
<accession>A0ABY7WEY8</accession>
<gene>
    <name evidence="3" type="ORF">PQ465_08675</name>
    <name evidence="2" type="ORF">PQ465_12320</name>
</gene>
<evidence type="ECO:0000313" key="3">
    <source>
        <dbReference type="EMBL" id="WDF70435.1"/>
    </source>
</evidence>
<keyword evidence="4" id="KW-1185">Reference proteome</keyword>
<evidence type="ECO:0000259" key="1">
    <source>
        <dbReference type="Pfam" id="PF00717"/>
    </source>
</evidence>
<dbReference type="Pfam" id="PF00717">
    <property type="entry name" value="Peptidase_S24"/>
    <property type="match status" value="1"/>
</dbReference>
<evidence type="ECO:0000313" key="2">
    <source>
        <dbReference type="EMBL" id="WDF67091.1"/>
    </source>
</evidence>
<dbReference type="InterPro" id="IPR039418">
    <property type="entry name" value="LexA-like"/>
</dbReference>
<protein>
    <submittedName>
        <fullName evidence="2">S24 family peptidase</fullName>
    </submittedName>
</protein>
<dbReference type="RefSeq" id="WP_274265827.1">
    <property type="nucleotide sequence ID" value="NZ_CP117880.1"/>
</dbReference>
<organism evidence="2 4">
    <name type="scientific">Sphingobacterium oryzagri</name>
    <dbReference type="NCBI Taxonomy" id="3025669"/>
    <lineage>
        <taxon>Bacteria</taxon>
        <taxon>Pseudomonadati</taxon>
        <taxon>Bacteroidota</taxon>
        <taxon>Sphingobacteriia</taxon>
        <taxon>Sphingobacteriales</taxon>
        <taxon>Sphingobacteriaceae</taxon>
        <taxon>Sphingobacterium</taxon>
    </lineage>
</organism>
<name>A0ABY7WEY8_9SPHI</name>
<dbReference type="Gene3D" id="2.10.109.10">
    <property type="entry name" value="Umud Fragment, subunit A"/>
    <property type="match status" value="1"/>
</dbReference>
<dbReference type="EMBL" id="CP117880">
    <property type="protein sequence ID" value="WDF67091.1"/>
    <property type="molecule type" value="Genomic_DNA"/>
</dbReference>
<feature type="domain" description="Peptidase S24/S26A/S26B/S26C" evidence="1">
    <location>
        <begin position="12"/>
        <end position="102"/>
    </location>
</feature>